<dbReference type="Proteomes" id="UP000184442">
    <property type="component" value="Unassembled WGS sequence"/>
</dbReference>
<keyword evidence="4" id="KW-0175">Coiled coil</keyword>
<dbReference type="PANTHER" id="PTHR32089:SF112">
    <property type="entry name" value="LYSOZYME-LIKE PROTEIN-RELATED"/>
    <property type="match status" value="1"/>
</dbReference>
<dbReference type="PROSITE" id="PS50885">
    <property type="entry name" value="HAMP"/>
    <property type="match status" value="1"/>
</dbReference>
<feature type="domain" description="Methyl-accepting transducer" evidence="6">
    <location>
        <begin position="205"/>
        <end position="442"/>
    </location>
</feature>
<keyword evidence="9" id="KW-1185">Reference proteome</keyword>
<evidence type="ECO:0000259" key="7">
    <source>
        <dbReference type="PROSITE" id="PS50885"/>
    </source>
</evidence>
<dbReference type="AlphaFoldDB" id="A0A1M6GY08"/>
<keyword evidence="1 3" id="KW-0807">Transducer</keyword>
<proteinExistence type="inferred from homology"/>
<evidence type="ECO:0000259" key="6">
    <source>
        <dbReference type="PROSITE" id="PS50111"/>
    </source>
</evidence>
<keyword evidence="5" id="KW-0812">Transmembrane</keyword>
<dbReference type="Pfam" id="PF00015">
    <property type="entry name" value="MCPsignal"/>
    <property type="match status" value="1"/>
</dbReference>
<name>A0A1M6GY08_9FIRM</name>
<reference evidence="8 9" key="1">
    <citation type="submission" date="2016-11" db="EMBL/GenBank/DDBJ databases">
        <authorList>
            <person name="Jaros S."/>
            <person name="Januszkiewicz K."/>
            <person name="Wedrychowicz H."/>
        </authorList>
    </citation>
    <scope>NUCLEOTIDE SEQUENCE [LARGE SCALE GENOMIC DNA]</scope>
    <source>
        <strain evidence="8 9">DSM 19022</strain>
    </source>
</reference>
<dbReference type="GO" id="GO:0016020">
    <property type="term" value="C:membrane"/>
    <property type="evidence" value="ECO:0007669"/>
    <property type="project" value="InterPro"/>
</dbReference>
<dbReference type="GO" id="GO:0007165">
    <property type="term" value="P:signal transduction"/>
    <property type="evidence" value="ECO:0007669"/>
    <property type="project" value="UniProtKB-KW"/>
</dbReference>
<dbReference type="CDD" id="cd12912">
    <property type="entry name" value="PDC2_MCP_like"/>
    <property type="match status" value="1"/>
</dbReference>
<gene>
    <name evidence="8" type="ORF">SAMN02745176_02576</name>
</gene>
<dbReference type="RefSeq" id="WP_242944210.1">
    <property type="nucleotide sequence ID" value="NZ_FQZS01000017.1"/>
</dbReference>
<dbReference type="EMBL" id="FQZS01000017">
    <property type="protein sequence ID" value="SHJ14804.1"/>
    <property type="molecule type" value="Genomic_DNA"/>
</dbReference>
<feature type="transmembrane region" description="Helical" evidence="5">
    <location>
        <begin position="110"/>
        <end position="129"/>
    </location>
</feature>
<dbReference type="SMART" id="SM00283">
    <property type="entry name" value="MA"/>
    <property type="match status" value="1"/>
</dbReference>
<evidence type="ECO:0000313" key="8">
    <source>
        <dbReference type="EMBL" id="SHJ14804.1"/>
    </source>
</evidence>
<dbReference type="Gene3D" id="3.30.450.20">
    <property type="entry name" value="PAS domain"/>
    <property type="match status" value="1"/>
</dbReference>
<protein>
    <submittedName>
        <fullName evidence="8">Methyl-accepting chemotaxis sensory transducer with Cache sensor</fullName>
    </submittedName>
</protein>
<dbReference type="STRING" id="1122184.SAMN02745176_02576"/>
<keyword evidence="5" id="KW-1133">Transmembrane helix</keyword>
<feature type="domain" description="HAMP" evidence="7">
    <location>
        <begin position="131"/>
        <end position="186"/>
    </location>
</feature>
<evidence type="ECO:0000313" key="9">
    <source>
        <dbReference type="Proteomes" id="UP000184442"/>
    </source>
</evidence>
<evidence type="ECO:0000256" key="5">
    <source>
        <dbReference type="SAM" id="Phobius"/>
    </source>
</evidence>
<dbReference type="InterPro" id="IPR003660">
    <property type="entry name" value="HAMP_dom"/>
</dbReference>
<dbReference type="Pfam" id="PF00672">
    <property type="entry name" value="HAMP"/>
    <property type="match status" value="1"/>
</dbReference>
<feature type="coiled-coil region" evidence="4">
    <location>
        <begin position="199"/>
        <end position="226"/>
    </location>
</feature>
<evidence type="ECO:0000256" key="1">
    <source>
        <dbReference type="ARBA" id="ARBA00023224"/>
    </source>
</evidence>
<dbReference type="Gene3D" id="1.10.287.950">
    <property type="entry name" value="Methyl-accepting chemotaxis protein"/>
    <property type="match status" value="1"/>
</dbReference>
<evidence type="ECO:0000256" key="2">
    <source>
        <dbReference type="ARBA" id="ARBA00029447"/>
    </source>
</evidence>
<dbReference type="PANTHER" id="PTHR32089">
    <property type="entry name" value="METHYL-ACCEPTING CHEMOTAXIS PROTEIN MCPB"/>
    <property type="match status" value="1"/>
</dbReference>
<sequence>MSEIINDIKYGESSSAFMVNKAGTTIAHENRDFVLEVYNTFKEAENDPSLAEMADVIRKMTQGEAGVGEYTYDGVAKYVGFSPVSGTNWSLAIATPKSIAMLKVDELLKVMIYISFVFLITGILITLIISRNFAKPIIMASEHLKVIAEGDFSKEIPTKLLKSNDEIGFLARSLDSMQLSIRSIVNDVINESSDVSQMLSKINVEMEELNNNIEEISSTCQELSASAEANAASTEEMNATSEEMESAIQSIAIKAQDAAITVNNICTISDEMKDKSHASKENAMEIYMRNKKDLQDAIEQSKAVNQINVLSESILEITAQTNLLALNAAIEAARAGEAGKGFAVVADEIRKLAEGSKATITRIQEVTDVILESVQSLSKISEEVMGFIDKNVMNDYEAMVNSSEQYSKNSTNINYIVNDFSATSEELLASMQSMVKAINEIAISTNEGAHGASAIAEGTSMIAQKSSEVIANAELAKNKSNRLIETVSKFKV</sequence>
<comment type="similarity">
    <text evidence="2">Belongs to the methyl-accepting chemotaxis (MCP) protein family.</text>
</comment>
<evidence type="ECO:0000256" key="3">
    <source>
        <dbReference type="PROSITE-ProRule" id="PRU00284"/>
    </source>
</evidence>
<keyword evidence="5" id="KW-0472">Membrane</keyword>
<evidence type="ECO:0000256" key="4">
    <source>
        <dbReference type="SAM" id="Coils"/>
    </source>
</evidence>
<feature type="coiled-coil region" evidence="4">
    <location>
        <begin position="277"/>
        <end position="304"/>
    </location>
</feature>
<dbReference type="SUPFAM" id="SSF58104">
    <property type="entry name" value="Methyl-accepting chemotaxis protein (MCP) signaling domain"/>
    <property type="match status" value="1"/>
</dbReference>
<dbReference type="CDD" id="cd06225">
    <property type="entry name" value="HAMP"/>
    <property type="match status" value="1"/>
</dbReference>
<organism evidence="8 9">
    <name type="scientific">Lutispora thermophila DSM 19022</name>
    <dbReference type="NCBI Taxonomy" id="1122184"/>
    <lineage>
        <taxon>Bacteria</taxon>
        <taxon>Bacillati</taxon>
        <taxon>Bacillota</taxon>
        <taxon>Clostridia</taxon>
        <taxon>Lutisporales</taxon>
        <taxon>Lutisporaceae</taxon>
        <taxon>Lutispora</taxon>
    </lineage>
</organism>
<dbReference type="SMART" id="SM00304">
    <property type="entry name" value="HAMP"/>
    <property type="match status" value="1"/>
</dbReference>
<dbReference type="PROSITE" id="PS50111">
    <property type="entry name" value="CHEMOTAXIS_TRANSDUC_2"/>
    <property type="match status" value="1"/>
</dbReference>
<dbReference type="InterPro" id="IPR004089">
    <property type="entry name" value="MCPsignal_dom"/>
</dbReference>
<accession>A0A1M6GY08</accession>